<keyword evidence="5" id="KW-1133">Transmembrane helix</keyword>
<protein>
    <submittedName>
        <fullName evidence="8">Type IV secretory system conjugative DNA transfer family protein</fullName>
    </submittedName>
</protein>
<gene>
    <name evidence="8" type="ORF">HIJ39_18645</name>
</gene>
<dbReference type="PANTHER" id="PTHR37937">
    <property type="entry name" value="CONJUGATIVE TRANSFER: DNA TRANSPORT"/>
    <property type="match status" value="1"/>
</dbReference>
<evidence type="ECO:0000313" key="9">
    <source>
        <dbReference type="Proteomes" id="UP000533476"/>
    </source>
</evidence>
<dbReference type="NCBIfam" id="NF045973">
    <property type="entry name" value="conju_CD1115"/>
    <property type="match status" value="1"/>
</dbReference>
<dbReference type="RefSeq" id="WP_169102410.1">
    <property type="nucleotide sequence ID" value="NZ_JABBVZ010000103.1"/>
</dbReference>
<keyword evidence="6" id="KW-0472">Membrane</keyword>
<reference evidence="8 9" key="1">
    <citation type="submission" date="2020-04" db="EMBL/GenBank/DDBJ databases">
        <authorList>
            <person name="Zhang R."/>
            <person name="Schippers A."/>
        </authorList>
    </citation>
    <scope>NUCLEOTIDE SEQUENCE [LARGE SCALE GENOMIC DNA]</scope>
    <source>
        <strain evidence="8 9">DSM 109850</strain>
    </source>
</reference>
<dbReference type="Gene3D" id="3.40.50.300">
    <property type="entry name" value="P-loop containing nucleotide triphosphate hydrolases"/>
    <property type="match status" value="1"/>
</dbReference>
<dbReference type="InterPro" id="IPR027417">
    <property type="entry name" value="P-loop_NTPase"/>
</dbReference>
<evidence type="ECO:0000256" key="7">
    <source>
        <dbReference type="SAM" id="MobiDB-lite"/>
    </source>
</evidence>
<organism evidence="8 9">
    <name type="scientific">Sulfobacillus harzensis</name>
    <dbReference type="NCBI Taxonomy" id="2729629"/>
    <lineage>
        <taxon>Bacteria</taxon>
        <taxon>Bacillati</taxon>
        <taxon>Bacillota</taxon>
        <taxon>Clostridia</taxon>
        <taxon>Eubacteriales</taxon>
        <taxon>Clostridiales Family XVII. Incertae Sedis</taxon>
        <taxon>Sulfobacillus</taxon>
    </lineage>
</organism>
<dbReference type="Pfam" id="PF02534">
    <property type="entry name" value="T4SS-DNA_transf"/>
    <property type="match status" value="1"/>
</dbReference>
<comment type="subcellular location">
    <subcellularLocation>
        <location evidence="1">Cell membrane</location>
        <topology evidence="1">Multi-pass membrane protein</topology>
    </subcellularLocation>
</comment>
<dbReference type="EMBL" id="JABBVZ010000103">
    <property type="protein sequence ID" value="NMP24353.1"/>
    <property type="molecule type" value="Genomic_DNA"/>
</dbReference>
<dbReference type="PANTHER" id="PTHR37937:SF1">
    <property type="entry name" value="CONJUGATIVE TRANSFER: DNA TRANSPORT"/>
    <property type="match status" value="1"/>
</dbReference>
<comment type="similarity">
    <text evidence="2">Belongs to the VirD4/TraG family.</text>
</comment>
<evidence type="ECO:0000256" key="1">
    <source>
        <dbReference type="ARBA" id="ARBA00004651"/>
    </source>
</evidence>
<dbReference type="AlphaFoldDB" id="A0A7Y0L6R7"/>
<sequence>MNDRAAKALVGGLFGAIPGWLIGMELADVVAGVIEPIGREMKAAKAAGHPGFPHIGPIWHTWKAQHGYLPTHWGSVLGHPHLVIGVLGLGALTGGFIAYQSAKSSSISTWGGPSSAGKGQYGTAHWRPSRSLRESYSRWQAPVTKEKKATLLKTVDDIKKEAQAIHEKWEKKARKKGPEPGLPKVGLLVGVDQLKNPLVAWILERDEHALVLGSTRSGKTRRLIIPSVGIIGSTAQESLVLTDPKGELFDHTAAWLESRGYNIVRIDLIRPRLGGTHRFNPIAAVWHALHDGPTPDYALAAKIARQVAHIITYGAGNLSSTEPIWVNGQISLTSAMILAVAERAQTVAECHLASAYRLMIEAGSDEGKTLDAFFEDFAMSHPAKLSYSTYQLAQGKTRASIITGAAAGLQLWGDPEIAWLTGEQDHALAQVGPGDRPTATFLVIPHDDASRYMAAALYVNQLFRSLTDLARDNAGRLPRRVNFLLDEFGNLPSFPDFDQFVTVSAGMGIRLVLALQNIEQLRKHYEATERTIRGNLGTWLFLRTSDLQTAKELSEMIGRYTLNSESLQLPKVGWNTIDTGVAHTSQGLSLTGRELVTADELMRWPKDQVLCWQAGYPPAQFPLPDLSAWQIFPDLQARAPWQAPGTPIPEVPIFTTPPGLVVESTAKKTSAPPARGVAQSVKGGDHVDIPVSELGNWGDLFLGQRAPLDPDDVPVEPWEDEESVPV</sequence>
<dbReference type="GO" id="GO:0005886">
    <property type="term" value="C:plasma membrane"/>
    <property type="evidence" value="ECO:0007669"/>
    <property type="project" value="UniProtKB-SubCell"/>
</dbReference>
<feature type="region of interest" description="Disordered" evidence="7">
    <location>
        <begin position="703"/>
        <end position="726"/>
    </location>
</feature>
<dbReference type="InterPro" id="IPR003688">
    <property type="entry name" value="TraG/VirD4"/>
</dbReference>
<evidence type="ECO:0000256" key="3">
    <source>
        <dbReference type="ARBA" id="ARBA00022475"/>
    </source>
</evidence>
<keyword evidence="3" id="KW-1003">Cell membrane</keyword>
<evidence type="ECO:0000256" key="5">
    <source>
        <dbReference type="ARBA" id="ARBA00022989"/>
    </source>
</evidence>
<dbReference type="CDD" id="cd01127">
    <property type="entry name" value="TrwB_TraG_TraD_VirD4"/>
    <property type="match status" value="1"/>
</dbReference>
<comment type="caution">
    <text evidence="8">The sequence shown here is derived from an EMBL/GenBank/DDBJ whole genome shotgun (WGS) entry which is preliminary data.</text>
</comment>
<evidence type="ECO:0000256" key="4">
    <source>
        <dbReference type="ARBA" id="ARBA00022692"/>
    </source>
</evidence>
<name>A0A7Y0L6R7_9FIRM</name>
<keyword evidence="4" id="KW-0812">Transmembrane</keyword>
<evidence type="ECO:0000313" key="8">
    <source>
        <dbReference type="EMBL" id="NMP24353.1"/>
    </source>
</evidence>
<accession>A0A7Y0L6R7</accession>
<dbReference type="SUPFAM" id="SSF52540">
    <property type="entry name" value="P-loop containing nucleoside triphosphate hydrolases"/>
    <property type="match status" value="1"/>
</dbReference>
<dbReference type="Proteomes" id="UP000533476">
    <property type="component" value="Unassembled WGS sequence"/>
</dbReference>
<evidence type="ECO:0000256" key="6">
    <source>
        <dbReference type="ARBA" id="ARBA00023136"/>
    </source>
</evidence>
<dbReference type="InterPro" id="IPR051539">
    <property type="entry name" value="T4SS-coupling_protein"/>
</dbReference>
<keyword evidence="9" id="KW-1185">Reference proteome</keyword>
<feature type="compositionally biased region" description="Acidic residues" evidence="7">
    <location>
        <begin position="709"/>
        <end position="726"/>
    </location>
</feature>
<proteinExistence type="inferred from homology"/>
<evidence type="ECO:0000256" key="2">
    <source>
        <dbReference type="ARBA" id="ARBA00008806"/>
    </source>
</evidence>